<feature type="region of interest" description="Disordered" evidence="1">
    <location>
        <begin position="21"/>
        <end position="47"/>
    </location>
</feature>
<dbReference type="Proteomes" id="UP000011518">
    <property type="component" value="Unassembled WGS sequence"/>
</dbReference>
<feature type="compositionally biased region" description="Low complexity" evidence="1">
    <location>
        <begin position="76"/>
        <end position="88"/>
    </location>
</feature>
<reference evidence="3" key="1">
    <citation type="submission" date="2012-07" db="EMBL/GenBank/DDBJ databases">
        <title>Genome of the Chinese tree shrew, a rising model animal genetically related to primates.</title>
        <authorList>
            <person name="Zhang G."/>
            <person name="Fan Y."/>
            <person name="Yao Y."/>
            <person name="Huang Z."/>
        </authorList>
    </citation>
    <scope>NUCLEOTIDE SEQUENCE [LARGE SCALE GENOMIC DNA]</scope>
</reference>
<dbReference type="InParanoid" id="L9J9K5"/>
<dbReference type="EMBL" id="KB321140">
    <property type="protein sequence ID" value="ELW47211.1"/>
    <property type="molecule type" value="Genomic_DNA"/>
</dbReference>
<sequence length="321" mass="34765">MTGRWRWQEAEEELEWRHLQANVRSGQQQGRPVLRTRDPRPRTARPCFSDEALNAADAVHACLHHDTQENAERSGQEGPQPGAPAGPEGDQEGADVAQAEATPPPPARSESMPTCEGDVSLQAFPWGSVPGTCPGRAPNLEQLLPLAAKDTETLQDFQMDASALAPPKTGDERGHNLFGIMTLGSSFISPDPTSVSSLVETPELEPSGFYKYVQHFSDITYNDFKNPLSFVKIHNFSVPLCSPHSPQSQQKAGMSCQEEQLPAACSGEGCRVTGIEAGVERLQRGQDEAGSAAPEHIGSWRPEKMVRVSASSWTVGDGDEE</sequence>
<feature type="region of interest" description="Disordered" evidence="1">
    <location>
        <begin position="59"/>
        <end position="115"/>
    </location>
</feature>
<accession>L9J9K5</accession>
<evidence type="ECO:0000256" key="1">
    <source>
        <dbReference type="SAM" id="MobiDB-lite"/>
    </source>
</evidence>
<feature type="compositionally biased region" description="Basic and acidic residues" evidence="1">
    <location>
        <begin position="63"/>
        <end position="75"/>
    </location>
</feature>
<reference evidence="3" key="2">
    <citation type="journal article" date="2013" name="Nat. Commun.">
        <title>Genome of the Chinese tree shrew.</title>
        <authorList>
            <person name="Fan Y."/>
            <person name="Huang Z.Y."/>
            <person name="Cao C.C."/>
            <person name="Chen C.S."/>
            <person name="Chen Y.X."/>
            <person name="Fan D.D."/>
            <person name="He J."/>
            <person name="Hou H.L."/>
            <person name="Hu L."/>
            <person name="Hu X.T."/>
            <person name="Jiang X.T."/>
            <person name="Lai R."/>
            <person name="Lang Y.S."/>
            <person name="Liang B."/>
            <person name="Liao S.G."/>
            <person name="Mu D."/>
            <person name="Ma Y.Y."/>
            <person name="Niu Y.Y."/>
            <person name="Sun X.Q."/>
            <person name="Xia J.Q."/>
            <person name="Xiao J."/>
            <person name="Xiong Z.Q."/>
            <person name="Xu L."/>
            <person name="Yang L."/>
            <person name="Zhang Y."/>
            <person name="Zhao W."/>
            <person name="Zhao X.D."/>
            <person name="Zheng Y.T."/>
            <person name="Zhou J.M."/>
            <person name="Zhu Y.B."/>
            <person name="Zhang G.J."/>
            <person name="Wang J."/>
            <person name="Yao Y.G."/>
        </authorList>
    </citation>
    <scope>NUCLEOTIDE SEQUENCE [LARGE SCALE GENOMIC DNA]</scope>
</reference>
<feature type="region of interest" description="Disordered" evidence="1">
    <location>
        <begin position="284"/>
        <end position="321"/>
    </location>
</feature>
<name>L9J9K5_TUPCH</name>
<gene>
    <name evidence="2" type="ORF">TREES_T100006814</name>
</gene>
<proteinExistence type="predicted"/>
<organism evidence="2 3">
    <name type="scientific">Tupaia chinensis</name>
    <name type="common">Chinese tree shrew</name>
    <name type="synonym">Tupaia belangeri chinensis</name>
    <dbReference type="NCBI Taxonomy" id="246437"/>
    <lineage>
        <taxon>Eukaryota</taxon>
        <taxon>Metazoa</taxon>
        <taxon>Chordata</taxon>
        <taxon>Craniata</taxon>
        <taxon>Vertebrata</taxon>
        <taxon>Euteleostomi</taxon>
        <taxon>Mammalia</taxon>
        <taxon>Eutheria</taxon>
        <taxon>Euarchontoglires</taxon>
        <taxon>Scandentia</taxon>
        <taxon>Tupaiidae</taxon>
        <taxon>Tupaia</taxon>
    </lineage>
</organism>
<evidence type="ECO:0000313" key="2">
    <source>
        <dbReference type="EMBL" id="ELW47211.1"/>
    </source>
</evidence>
<keyword evidence="3" id="KW-1185">Reference proteome</keyword>
<dbReference type="AlphaFoldDB" id="L9J9K5"/>
<evidence type="ECO:0000313" key="3">
    <source>
        <dbReference type="Proteomes" id="UP000011518"/>
    </source>
</evidence>
<protein>
    <submittedName>
        <fullName evidence="2">Uncharacterized protein</fullName>
    </submittedName>
</protein>